<name>B9L2B8_THERP</name>
<protein>
    <submittedName>
        <fullName evidence="6">Putative methyl-accepting chemotaxis protein</fullName>
    </submittedName>
</protein>
<dbReference type="Gene3D" id="1.10.287.950">
    <property type="entry name" value="Methyl-accepting chemotaxis protein"/>
    <property type="match status" value="1"/>
</dbReference>
<dbReference type="Pfam" id="PF00015">
    <property type="entry name" value="MCPsignal"/>
    <property type="match status" value="1"/>
</dbReference>
<evidence type="ECO:0000256" key="2">
    <source>
        <dbReference type="ARBA" id="ARBA00029447"/>
    </source>
</evidence>
<dbReference type="Proteomes" id="UP000000447">
    <property type="component" value="Chromosome"/>
</dbReference>
<dbReference type="OrthoDB" id="221239at2"/>
<evidence type="ECO:0000256" key="1">
    <source>
        <dbReference type="ARBA" id="ARBA00023224"/>
    </source>
</evidence>
<dbReference type="EMBL" id="CP001275">
    <property type="protein sequence ID" value="ACM05284.1"/>
    <property type="molecule type" value="Genomic_DNA"/>
</dbReference>
<dbReference type="SMART" id="SM00283">
    <property type="entry name" value="MA"/>
    <property type="match status" value="1"/>
</dbReference>
<dbReference type="PANTHER" id="PTHR32089:SF112">
    <property type="entry name" value="LYSOZYME-LIKE PROTEIN-RELATED"/>
    <property type="match status" value="1"/>
</dbReference>
<evidence type="ECO:0000313" key="6">
    <source>
        <dbReference type="EMBL" id="ACM05284.1"/>
    </source>
</evidence>
<dbReference type="KEGG" id="tro:trd_0100"/>
<keyword evidence="4" id="KW-0472">Membrane</keyword>
<organism evidence="6 7">
    <name type="scientific">Thermomicrobium roseum (strain ATCC 27502 / DSM 5159 / P-2)</name>
    <dbReference type="NCBI Taxonomy" id="309801"/>
    <lineage>
        <taxon>Bacteria</taxon>
        <taxon>Pseudomonadati</taxon>
        <taxon>Thermomicrobiota</taxon>
        <taxon>Thermomicrobia</taxon>
        <taxon>Thermomicrobiales</taxon>
        <taxon>Thermomicrobiaceae</taxon>
        <taxon>Thermomicrobium</taxon>
    </lineage>
</organism>
<reference evidence="6 7" key="1">
    <citation type="journal article" date="2009" name="PLoS ONE">
        <title>Complete genome sequence of the aerobic CO-oxidizing thermophile Thermomicrobium roseum.</title>
        <authorList>
            <person name="Wu D."/>
            <person name="Raymond J."/>
            <person name="Wu M."/>
            <person name="Chatterji S."/>
            <person name="Ren Q."/>
            <person name="Graham J.E."/>
            <person name="Bryant D.A."/>
            <person name="Robb F."/>
            <person name="Colman A."/>
            <person name="Tallon L.J."/>
            <person name="Badger J.H."/>
            <person name="Madupu R."/>
            <person name="Ward N.L."/>
            <person name="Eisen J.A."/>
        </authorList>
    </citation>
    <scope>NUCLEOTIDE SEQUENCE [LARGE SCALE GENOMIC DNA]</scope>
    <source>
        <strain evidence="7">ATCC 27502 / DSM 5159 / P-2</strain>
    </source>
</reference>
<dbReference type="SUPFAM" id="SSF58104">
    <property type="entry name" value="Methyl-accepting chemotaxis protein (MCP) signaling domain"/>
    <property type="match status" value="1"/>
</dbReference>
<gene>
    <name evidence="6" type="ordered locus">trd_0100</name>
</gene>
<dbReference type="GO" id="GO:0016020">
    <property type="term" value="C:membrane"/>
    <property type="evidence" value="ECO:0007669"/>
    <property type="project" value="InterPro"/>
</dbReference>
<feature type="transmembrane region" description="Helical" evidence="4">
    <location>
        <begin position="123"/>
        <end position="147"/>
    </location>
</feature>
<dbReference type="Gene3D" id="6.10.340.10">
    <property type="match status" value="1"/>
</dbReference>
<sequence>MAIENGADEETVQRLLADSQRTRQDYEERLSYWRSVLPEGEIRQSLTEQAADPAREFFDIRDRQVIPALLAGETARAEELIWNELRPRFEAHRSAIDRTVELGYASVNNSEQSAEGVVARVNVLVPAVSLISALLATLLAALMARLLTKRLGHVAKALDELTTHDIPALERALGALARGDLRATVSFKVRPSELTGRDEVATLIGAYNRLQSALGNVEQSFRTLVEGLRDMVTSLRGAAALINDVGADVHRRVEQTTVAIQSMTGAAERVARGSADQANALTGLRQSLTELAQTSDALAKAAADQARVVHQAFELASEINRQNREAAQTARAVGRLATEHAQHAQRGQRAVERTLGAITRAQAKSTEAQKRVDEMVKHAQSIDQVLTIVRSITEQTNLLALNAAIEAARAGEAGRGFAVVTEEVRKLSANAAESTTHIAELVHQLQNSAASAGQAATESLEAMTGVVTETNTVSDLFESTAEAARELATLSERALTLAEQALKSVEYLRAQLEQAASTVEETSAGTAELATSVATISTTASQLSAIGEENAQASEHASNAMEEISHELSEVAHNAQALFQLAQQLLRETERFLLDQPVAHAQADSSRRLLPVDSVHSLGDGLALPVAASRTGSLMPAPSRWTNGHGEP</sequence>
<dbReference type="STRING" id="309801.trd_0100"/>
<feature type="domain" description="Methyl-accepting transducer" evidence="5">
    <location>
        <begin position="280"/>
        <end position="530"/>
    </location>
</feature>
<dbReference type="InterPro" id="IPR004089">
    <property type="entry name" value="MCPsignal_dom"/>
</dbReference>
<comment type="similarity">
    <text evidence="2">Belongs to the methyl-accepting chemotaxis (MCP) protein family.</text>
</comment>
<dbReference type="InterPro" id="IPR003660">
    <property type="entry name" value="HAMP_dom"/>
</dbReference>
<accession>B9L2B8</accession>
<evidence type="ECO:0000313" key="7">
    <source>
        <dbReference type="Proteomes" id="UP000000447"/>
    </source>
</evidence>
<keyword evidence="4" id="KW-0812">Transmembrane</keyword>
<dbReference type="HOGENOM" id="CLU_000445_107_27_0"/>
<dbReference type="GO" id="GO:0007165">
    <property type="term" value="P:signal transduction"/>
    <property type="evidence" value="ECO:0007669"/>
    <property type="project" value="UniProtKB-KW"/>
</dbReference>
<dbReference type="PANTHER" id="PTHR32089">
    <property type="entry name" value="METHYL-ACCEPTING CHEMOTAXIS PROTEIN MCPB"/>
    <property type="match status" value="1"/>
</dbReference>
<keyword evidence="7" id="KW-1185">Reference proteome</keyword>
<evidence type="ECO:0000256" key="4">
    <source>
        <dbReference type="SAM" id="Phobius"/>
    </source>
</evidence>
<dbReference type="PROSITE" id="PS50111">
    <property type="entry name" value="CHEMOTAXIS_TRANSDUC_2"/>
    <property type="match status" value="1"/>
</dbReference>
<evidence type="ECO:0000256" key="3">
    <source>
        <dbReference type="PROSITE-ProRule" id="PRU00284"/>
    </source>
</evidence>
<proteinExistence type="inferred from homology"/>
<keyword evidence="1 3" id="KW-0807">Transducer</keyword>
<dbReference type="eggNOG" id="COG0840">
    <property type="taxonomic scope" value="Bacteria"/>
</dbReference>
<keyword evidence="4" id="KW-1133">Transmembrane helix</keyword>
<dbReference type="AlphaFoldDB" id="B9L2B8"/>
<dbReference type="Pfam" id="PF00672">
    <property type="entry name" value="HAMP"/>
    <property type="match status" value="1"/>
</dbReference>
<evidence type="ECO:0000259" key="5">
    <source>
        <dbReference type="PROSITE" id="PS50111"/>
    </source>
</evidence>